<dbReference type="GO" id="GO:0030145">
    <property type="term" value="F:manganese ion binding"/>
    <property type="evidence" value="ECO:0007669"/>
    <property type="project" value="TreeGrafter"/>
</dbReference>
<dbReference type="GO" id="GO:0042245">
    <property type="term" value="P:RNA repair"/>
    <property type="evidence" value="ECO:0007669"/>
    <property type="project" value="UniProtKB-KW"/>
</dbReference>
<organism evidence="13 14">
    <name type="scientific">Haloferula rosea</name>
    <dbReference type="NCBI Taxonomy" id="490093"/>
    <lineage>
        <taxon>Bacteria</taxon>
        <taxon>Pseudomonadati</taxon>
        <taxon>Verrucomicrobiota</taxon>
        <taxon>Verrucomicrobiia</taxon>
        <taxon>Verrucomicrobiales</taxon>
        <taxon>Verrucomicrobiaceae</taxon>
        <taxon>Haloferula</taxon>
    </lineage>
</organism>
<dbReference type="InterPro" id="IPR052915">
    <property type="entry name" value="RtcB-like"/>
</dbReference>
<dbReference type="Pfam" id="PF01139">
    <property type="entry name" value="RtcB"/>
    <property type="match status" value="1"/>
</dbReference>
<feature type="binding site" evidence="10">
    <location>
        <begin position="390"/>
        <end position="393"/>
    </location>
    <ligand>
        <name>GMP</name>
        <dbReference type="ChEBI" id="CHEBI:58115"/>
    </ligand>
</feature>
<feature type="binding site" evidence="11">
    <location>
        <position position="333"/>
    </location>
    <ligand>
        <name>Mn(2+)</name>
        <dbReference type="ChEBI" id="CHEBI:29035"/>
        <label>2</label>
    </ligand>
</feature>
<dbReference type="RefSeq" id="WP_200275032.1">
    <property type="nucleotide sequence ID" value="NZ_JAENII010000001.1"/>
</dbReference>
<evidence type="ECO:0000256" key="10">
    <source>
        <dbReference type="PIRSR" id="PIRSR601233-2"/>
    </source>
</evidence>
<evidence type="ECO:0000256" key="3">
    <source>
        <dbReference type="ARBA" id="ARBA00022723"/>
    </source>
</evidence>
<evidence type="ECO:0000256" key="7">
    <source>
        <dbReference type="ARBA" id="ARBA00023211"/>
    </source>
</evidence>
<dbReference type="GO" id="GO:0006396">
    <property type="term" value="P:RNA processing"/>
    <property type="evidence" value="ECO:0007669"/>
    <property type="project" value="InterPro"/>
</dbReference>
<dbReference type="PANTHER" id="PTHR43749:SF2">
    <property type="entry name" value="RNA-SPLICING LIGASE RTCB"/>
    <property type="match status" value="1"/>
</dbReference>
<gene>
    <name evidence="13" type="ORF">JIN81_00265</name>
</gene>
<dbReference type="InterPro" id="IPR036025">
    <property type="entry name" value="RtcB-like_sf"/>
</dbReference>
<dbReference type="Gene3D" id="3.90.1860.10">
    <property type="entry name" value="tRNA-splicing ligase RtcB"/>
    <property type="match status" value="1"/>
</dbReference>
<feature type="active site" description="GMP-histidine intermediate" evidence="9">
    <location>
        <position position="390"/>
    </location>
</feature>
<dbReference type="GO" id="GO:0006281">
    <property type="term" value="P:DNA repair"/>
    <property type="evidence" value="ECO:0007669"/>
    <property type="project" value="TreeGrafter"/>
</dbReference>
<accession>A0A934VDW3</accession>
<dbReference type="GO" id="GO:0170057">
    <property type="term" value="F:RNA ligase (GTP) activity"/>
    <property type="evidence" value="ECO:0007669"/>
    <property type="project" value="UniProtKB-EC"/>
</dbReference>
<evidence type="ECO:0000256" key="6">
    <source>
        <dbReference type="ARBA" id="ARBA00023134"/>
    </source>
</evidence>
<keyword evidence="6 10" id="KW-0342">GTP-binding</keyword>
<keyword evidence="4 10" id="KW-0547">Nucleotide-binding</keyword>
<dbReference type="EC" id="6.5.1.8" evidence="1"/>
<dbReference type="EMBL" id="JAENII010000001">
    <property type="protein sequence ID" value="MBK1825436.1"/>
    <property type="molecule type" value="Genomic_DNA"/>
</dbReference>
<evidence type="ECO:0000256" key="5">
    <source>
        <dbReference type="ARBA" id="ARBA00022800"/>
    </source>
</evidence>
<feature type="binding site" evidence="10">
    <location>
        <begin position="208"/>
        <end position="215"/>
    </location>
    <ligand>
        <name>GMP</name>
        <dbReference type="ChEBI" id="CHEBI:58115"/>
    </ligand>
</feature>
<dbReference type="GO" id="GO:0003909">
    <property type="term" value="F:DNA ligase activity"/>
    <property type="evidence" value="ECO:0007669"/>
    <property type="project" value="TreeGrafter"/>
</dbReference>
<sequence>MKPLTSDDLIAAGYEPGPAFKLMLEKIDEYEARGISDKKYALKLLKRDFAPPPPKAAMRTKPVGCAEAIEATGKDEKANLAKVRKSMSELLRTPVIARGAIMPDACPTGPIKAGMPVGGAIAVENAIIPSAHSSDICCSMFATFYEERSSVAKELDALTGSTRFGPGHRHLDDLVHDPVLDENVWSNRFLYGMRDRAHAHIADQGDGNHFAFLGETEVTPAMIALLRLARHDELAARLSTKKYRVLVTHHGSRSLGAHVFKRGQAVAMKHVGHKGQPIPDAAAWIDADSPEGRDYWDALQYVARWTKANHRAIHRRFLARIGGSSVAEVGNEHNFVWKRGDMFYHGKGATPAWKDPDGRPQLGLIPLNMAEPILLVLGADQDEFLSFAPHGAGRNVSRTALRKRFRDEAARRHAIESSTDGIDVRWFCGKPDLGETPIAYKNAESVKAQIARFGLAEIVTEIQPLGCLMAGDVPKPWLSREKELTPKQLRQIQHRAERRRSRQDLHDHW</sequence>
<feature type="binding site" evidence="11">
    <location>
        <position position="249"/>
    </location>
    <ligand>
        <name>Mn(2+)</name>
        <dbReference type="ChEBI" id="CHEBI:29035"/>
        <label>2</label>
    </ligand>
</feature>
<evidence type="ECO:0000256" key="9">
    <source>
        <dbReference type="PIRSR" id="PIRSR601233-1"/>
    </source>
</evidence>
<dbReference type="AlphaFoldDB" id="A0A934VDW3"/>
<feature type="binding site" evidence="10">
    <location>
        <begin position="366"/>
        <end position="369"/>
    </location>
    <ligand>
        <name>GMP</name>
        <dbReference type="ChEBI" id="CHEBI:58115"/>
    </ligand>
</feature>
<feature type="binding site" evidence="10">
    <location>
        <begin position="333"/>
        <end position="334"/>
    </location>
    <ligand>
        <name>GMP</name>
        <dbReference type="ChEBI" id="CHEBI:58115"/>
    </ligand>
</feature>
<proteinExistence type="predicted"/>
<keyword evidence="14" id="KW-1185">Reference proteome</keyword>
<evidence type="ECO:0000256" key="4">
    <source>
        <dbReference type="ARBA" id="ARBA00022741"/>
    </source>
</evidence>
<name>A0A934VDW3_9BACT</name>
<keyword evidence="2" id="KW-0436">Ligase</keyword>
<keyword evidence="7 11" id="KW-0464">Manganese</keyword>
<comment type="caution">
    <text evidence="13">The sequence shown here is derived from an EMBL/GenBank/DDBJ whole genome shotgun (WGS) entry which is preliminary data.</text>
</comment>
<feature type="compositionally biased region" description="Basic residues" evidence="12">
    <location>
        <begin position="492"/>
        <end position="501"/>
    </location>
</feature>
<dbReference type="Proteomes" id="UP000658278">
    <property type="component" value="Unassembled WGS sequence"/>
</dbReference>
<keyword evidence="5" id="KW-0692">RNA repair</keyword>
<reference evidence="13" key="1">
    <citation type="submission" date="2021-01" db="EMBL/GenBank/DDBJ databases">
        <title>Modified the classification status of verrucomicrobia.</title>
        <authorList>
            <person name="Feng X."/>
        </authorList>
    </citation>
    <scope>NUCLEOTIDE SEQUENCE</scope>
    <source>
        <strain evidence="13">KCTC 22201</strain>
    </source>
</reference>
<evidence type="ECO:0000256" key="11">
    <source>
        <dbReference type="PIRSR" id="PIRSR601233-3"/>
    </source>
</evidence>
<keyword evidence="3 11" id="KW-0479">Metal-binding</keyword>
<evidence type="ECO:0000313" key="13">
    <source>
        <dbReference type="EMBL" id="MBK1825436.1"/>
    </source>
</evidence>
<evidence type="ECO:0000313" key="14">
    <source>
        <dbReference type="Proteomes" id="UP000658278"/>
    </source>
</evidence>
<protein>
    <recommendedName>
        <fullName evidence="1">3'-phosphate/5'-hydroxy nucleic acid ligase</fullName>
        <ecNumber evidence="1">6.5.1.8</ecNumber>
    </recommendedName>
</protein>
<evidence type="ECO:0000256" key="12">
    <source>
        <dbReference type="SAM" id="MobiDB-lite"/>
    </source>
</evidence>
<evidence type="ECO:0000256" key="8">
    <source>
        <dbReference type="ARBA" id="ARBA00047746"/>
    </source>
</evidence>
<evidence type="ECO:0000256" key="2">
    <source>
        <dbReference type="ARBA" id="ARBA00022598"/>
    </source>
</evidence>
<dbReference type="SUPFAM" id="SSF103365">
    <property type="entry name" value="Hypothetical protein PH1602"/>
    <property type="match status" value="1"/>
</dbReference>
<evidence type="ECO:0000256" key="1">
    <source>
        <dbReference type="ARBA" id="ARBA00012726"/>
    </source>
</evidence>
<feature type="binding site" evidence="11">
    <location>
        <position position="209"/>
    </location>
    <ligand>
        <name>Mn(2+)</name>
        <dbReference type="ChEBI" id="CHEBI:29035"/>
        <label>1</label>
    </ligand>
</feature>
<dbReference type="GO" id="GO:0005525">
    <property type="term" value="F:GTP binding"/>
    <property type="evidence" value="ECO:0007669"/>
    <property type="project" value="UniProtKB-KW"/>
</dbReference>
<comment type="catalytic activity">
    <reaction evidence="8">
        <text>a 3'-end 3'-phospho-ribonucleotide-RNA + a 5'-end dephospho-ribonucleoside-RNA + GTP = a ribonucleotidyl-ribonucleotide-RNA + GMP + diphosphate</text>
        <dbReference type="Rhea" id="RHEA:68076"/>
        <dbReference type="Rhea" id="RHEA-COMP:10463"/>
        <dbReference type="Rhea" id="RHEA-COMP:13936"/>
        <dbReference type="Rhea" id="RHEA-COMP:17355"/>
        <dbReference type="ChEBI" id="CHEBI:33019"/>
        <dbReference type="ChEBI" id="CHEBI:37565"/>
        <dbReference type="ChEBI" id="CHEBI:58115"/>
        <dbReference type="ChEBI" id="CHEBI:83062"/>
        <dbReference type="ChEBI" id="CHEBI:138284"/>
        <dbReference type="ChEBI" id="CHEBI:173118"/>
        <dbReference type="EC" id="6.5.1.8"/>
    </reaction>
</comment>
<feature type="region of interest" description="Disordered" evidence="12">
    <location>
        <begin position="488"/>
        <end position="509"/>
    </location>
</feature>
<dbReference type="InterPro" id="IPR001233">
    <property type="entry name" value="RtcB"/>
</dbReference>
<dbReference type="PANTHER" id="PTHR43749">
    <property type="entry name" value="RNA-SPLICING LIGASE RTCB"/>
    <property type="match status" value="1"/>
</dbReference>
<comment type="cofactor">
    <cofactor evidence="11">
        <name>Mn(2+)</name>
        <dbReference type="ChEBI" id="CHEBI:29035"/>
    </cofactor>
    <text evidence="11">Binds 2 manganese ions per subunit.</text>
</comment>